<dbReference type="PANTHER" id="PTHR43214:SF24">
    <property type="entry name" value="TRANSCRIPTIONAL REGULATORY PROTEIN NARL-RELATED"/>
    <property type="match status" value="1"/>
</dbReference>
<dbReference type="PROSITE" id="PS00622">
    <property type="entry name" value="HTH_LUXR_1"/>
    <property type="match status" value="1"/>
</dbReference>
<evidence type="ECO:0000256" key="4">
    <source>
        <dbReference type="ARBA" id="ARBA00023163"/>
    </source>
</evidence>
<feature type="domain" description="HTH luxR-type" evidence="6">
    <location>
        <begin position="151"/>
        <end position="216"/>
    </location>
</feature>
<evidence type="ECO:0000259" key="6">
    <source>
        <dbReference type="PROSITE" id="PS50043"/>
    </source>
</evidence>
<dbReference type="InterPro" id="IPR011006">
    <property type="entry name" value="CheY-like_superfamily"/>
</dbReference>
<gene>
    <name evidence="8" type="ORF">FV141_12680</name>
</gene>
<dbReference type="InterPro" id="IPR039420">
    <property type="entry name" value="WalR-like"/>
</dbReference>
<keyword evidence="2" id="KW-0805">Transcription regulation</keyword>
<dbReference type="PRINTS" id="PR00038">
    <property type="entry name" value="HTHLUXR"/>
</dbReference>
<evidence type="ECO:0000259" key="7">
    <source>
        <dbReference type="PROSITE" id="PS50110"/>
    </source>
</evidence>
<proteinExistence type="predicted"/>
<evidence type="ECO:0000256" key="2">
    <source>
        <dbReference type="ARBA" id="ARBA00023015"/>
    </source>
</evidence>
<reference evidence="8 9" key="1">
    <citation type="submission" date="2019-08" db="EMBL/GenBank/DDBJ databases">
        <title>Dermacoccus abyssi strain HZAU 226, whole genome Nanopore sequencing project.</title>
        <authorList>
            <person name="Guo A."/>
            <person name="Zhang X."/>
            <person name="Ruan Y."/>
            <person name="Liu W."/>
            <person name="Chen Q."/>
            <person name="Gu L."/>
        </authorList>
    </citation>
    <scope>NUCLEOTIDE SEQUENCE [LARGE SCALE GENOMIC DNA]</scope>
    <source>
        <strain evidence="8 9">HZAU 226</strain>
    </source>
</reference>
<evidence type="ECO:0000313" key="9">
    <source>
        <dbReference type="Proteomes" id="UP000323565"/>
    </source>
</evidence>
<dbReference type="Gene3D" id="3.40.50.2300">
    <property type="match status" value="1"/>
</dbReference>
<keyword evidence="1 5" id="KW-0597">Phosphoprotein</keyword>
<sequence>MTAAIRVLLADDHTAIRSGLRLILDGCDDIEVVGEARDGAVAIEQARSLRPDVTLMDVRMPGTDGIAATREIVANGWSRVLVLTSFEIDEYVVGALGAGADGYLVKTIDAGPLADGVRRVAAGEAVLSPEVTRRVITGFVATEHPPAVDERSTLPSDLTDREREILAALGEGLSNADIASSLFIAESTVKTHVSRILTKLGCTTRVQAAIAARRAGLVP</sequence>
<dbReference type="InterPro" id="IPR000792">
    <property type="entry name" value="Tscrpt_reg_LuxR_C"/>
</dbReference>
<dbReference type="Proteomes" id="UP000323565">
    <property type="component" value="Chromosome"/>
</dbReference>
<organism evidence="8 9">
    <name type="scientific">Dermacoccus abyssi</name>
    <dbReference type="NCBI Taxonomy" id="322596"/>
    <lineage>
        <taxon>Bacteria</taxon>
        <taxon>Bacillati</taxon>
        <taxon>Actinomycetota</taxon>
        <taxon>Actinomycetes</taxon>
        <taxon>Micrococcales</taxon>
        <taxon>Dermacoccaceae</taxon>
        <taxon>Dermacoccus</taxon>
    </lineage>
</organism>
<dbReference type="CDD" id="cd06170">
    <property type="entry name" value="LuxR_C_like"/>
    <property type="match status" value="1"/>
</dbReference>
<dbReference type="InterPro" id="IPR058245">
    <property type="entry name" value="NreC/VraR/RcsB-like_REC"/>
</dbReference>
<evidence type="ECO:0000313" key="8">
    <source>
        <dbReference type="EMBL" id="QEH94280.1"/>
    </source>
</evidence>
<dbReference type="EMBL" id="CP043031">
    <property type="protein sequence ID" value="QEH94280.1"/>
    <property type="molecule type" value="Genomic_DNA"/>
</dbReference>
<dbReference type="PROSITE" id="PS50110">
    <property type="entry name" value="RESPONSE_REGULATORY"/>
    <property type="match status" value="1"/>
</dbReference>
<dbReference type="SUPFAM" id="SSF52172">
    <property type="entry name" value="CheY-like"/>
    <property type="match status" value="1"/>
</dbReference>
<feature type="domain" description="Response regulatory" evidence="7">
    <location>
        <begin position="6"/>
        <end position="121"/>
    </location>
</feature>
<dbReference type="SMART" id="SM00421">
    <property type="entry name" value="HTH_LUXR"/>
    <property type="match status" value="1"/>
</dbReference>
<evidence type="ECO:0000256" key="3">
    <source>
        <dbReference type="ARBA" id="ARBA00023125"/>
    </source>
</evidence>
<keyword evidence="9" id="KW-1185">Reference proteome</keyword>
<protein>
    <submittedName>
        <fullName evidence="8">Response regulator transcription factor</fullName>
    </submittedName>
</protein>
<dbReference type="CDD" id="cd17535">
    <property type="entry name" value="REC_NarL-like"/>
    <property type="match status" value="1"/>
</dbReference>
<dbReference type="SUPFAM" id="SSF46894">
    <property type="entry name" value="C-terminal effector domain of the bipartite response regulators"/>
    <property type="match status" value="1"/>
</dbReference>
<keyword evidence="3" id="KW-0238">DNA-binding</keyword>
<evidence type="ECO:0000256" key="5">
    <source>
        <dbReference type="PROSITE-ProRule" id="PRU00169"/>
    </source>
</evidence>
<dbReference type="Pfam" id="PF00072">
    <property type="entry name" value="Response_reg"/>
    <property type="match status" value="1"/>
</dbReference>
<dbReference type="SMART" id="SM00448">
    <property type="entry name" value="REC"/>
    <property type="match status" value="1"/>
</dbReference>
<dbReference type="InterPro" id="IPR016032">
    <property type="entry name" value="Sig_transdc_resp-reg_C-effctor"/>
</dbReference>
<dbReference type="PANTHER" id="PTHR43214">
    <property type="entry name" value="TWO-COMPONENT RESPONSE REGULATOR"/>
    <property type="match status" value="1"/>
</dbReference>
<keyword evidence="4" id="KW-0804">Transcription</keyword>
<dbReference type="Pfam" id="PF00196">
    <property type="entry name" value="GerE"/>
    <property type="match status" value="1"/>
</dbReference>
<evidence type="ECO:0000256" key="1">
    <source>
        <dbReference type="ARBA" id="ARBA00022553"/>
    </source>
</evidence>
<accession>A0ABX5ZCF2</accession>
<dbReference type="InterPro" id="IPR001789">
    <property type="entry name" value="Sig_transdc_resp-reg_receiver"/>
</dbReference>
<dbReference type="PROSITE" id="PS50043">
    <property type="entry name" value="HTH_LUXR_2"/>
    <property type="match status" value="1"/>
</dbReference>
<name>A0ABX5ZCF2_9MICO</name>
<feature type="modified residue" description="4-aspartylphosphate" evidence="5">
    <location>
        <position position="57"/>
    </location>
</feature>